<evidence type="ECO:0000259" key="17">
    <source>
        <dbReference type="Pfam" id="PF00593"/>
    </source>
</evidence>
<proteinExistence type="inferred from homology"/>
<evidence type="ECO:0000256" key="10">
    <source>
        <dbReference type="ARBA" id="ARBA00023077"/>
    </source>
</evidence>
<reference evidence="19 20" key="1">
    <citation type="submission" date="2011-10" db="EMBL/GenBank/DDBJ databases">
        <title>The Genome Sequence of Fusobacterium sp. 4_1_13.</title>
        <authorList>
            <consortium name="The Broad Institute Genome Sequencing Platform"/>
            <person name="Earl A."/>
            <person name="Ward D."/>
            <person name="Feldgarden M."/>
            <person name="Gevers D."/>
            <person name="Strauss J."/>
            <person name="Ambrose C."/>
            <person name="Allen-Vercoe E."/>
            <person name="Young S.K."/>
            <person name="Zeng Q."/>
            <person name="Gargeya S."/>
            <person name="Fitzgerald M."/>
            <person name="Haas B."/>
            <person name="Abouelleil A."/>
            <person name="Alvarado L."/>
            <person name="Arachchi H.M."/>
            <person name="Berlin A."/>
            <person name="Brown A."/>
            <person name="Chapman S.B."/>
            <person name="Chen Z."/>
            <person name="Dunbar C."/>
            <person name="Freedman E."/>
            <person name="Gearin G."/>
            <person name="Goldberg J."/>
            <person name="Griggs A."/>
            <person name="Gujja S."/>
            <person name="Heiman D."/>
            <person name="Howarth C."/>
            <person name="Larson L."/>
            <person name="Lui A."/>
            <person name="MacDonald P.J."/>
            <person name="Montmayeur A."/>
            <person name="Murphy C."/>
            <person name="Neiman D."/>
            <person name="Pearson M."/>
            <person name="Priest M."/>
            <person name="Roberts A."/>
            <person name="Saif S."/>
            <person name="Shea T."/>
            <person name="Shenoy N."/>
            <person name="Sisk P."/>
            <person name="Stolte C."/>
            <person name="Sykes S."/>
            <person name="Wortman J."/>
            <person name="Nusbaum C."/>
            <person name="Birren B."/>
        </authorList>
    </citation>
    <scope>NUCLEOTIDE SEQUENCE [LARGE SCALE GENOMIC DNA]</scope>
    <source>
        <strain evidence="19 20">4_1_13</strain>
    </source>
</reference>
<comment type="caution">
    <text evidence="19">The sequence shown here is derived from an EMBL/GenBank/DDBJ whole genome shotgun (WGS) entry which is preliminary data.</text>
</comment>
<evidence type="ECO:0000313" key="20">
    <source>
        <dbReference type="Proteomes" id="UP000004925"/>
    </source>
</evidence>
<evidence type="ECO:0000256" key="1">
    <source>
        <dbReference type="ARBA" id="ARBA00004571"/>
    </source>
</evidence>
<dbReference type="Pfam" id="PF00593">
    <property type="entry name" value="TonB_dep_Rec_b-barrel"/>
    <property type="match status" value="1"/>
</dbReference>
<dbReference type="Pfam" id="PF07715">
    <property type="entry name" value="Plug"/>
    <property type="match status" value="1"/>
</dbReference>
<keyword evidence="5" id="KW-0410">Iron transport</keyword>
<keyword evidence="7 16" id="KW-0732">Signal</keyword>
<evidence type="ECO:0000259" key="18">
    <source>
        <dbReference type="Pfam" id="PF07715"/>
    </source>
</evidence>
<organism evidence="19 20">
    <name type="scientific">Fusobacterium vincentii 4_1_13</name>
    <dbReference type="NCBI Taxonomy" id="469606"/>
    <lineage>
        <taxon>Bacteria</taxon>
        <taxon>Fusobacteriati</taxon>
        <taxon>Fusobacteriota</taxon>
        <taxon>Fusobacteriia</taxon>
        <taxon>Fusobacteriales</taxon>
        <taxon>Fusobacteriaceae</taxon>
        <taxon>Fusobacterium</taxon>
    </lineage>
</organism>
<feature type="chain" id="PRO_5005624861" description="Ligand-gated channel" evidence="16">
    <location>
        <begin position="19"/>
        <end position="660"/>
    </location>
</feature>
<feature type="domain" description="TonB-dependent receptor plug" evidence="18">
    <location>
        <begin position="40"/>
        <end position="142"/>
    </location>
</feature>
<comment type="subcellular location">
    <subcellularLocation>
        <location evidence="1 14">Cell outer membrane</location>
        <topology evidence="1 14">Multi-pass membrane protein</topology>
    </subcellularLocation>
</comment>
<evidence type="ECO:0008006" key="21">
    <source>
        <dbReference type="Google" id="ProtNLM"/>
    </source>
</evidence>
<dbReference type="Gene3D" id="2.40.170.20">
    <property type="entry name" value="TonB-dependent receptor, beta-barrel domain"/>
    <property type="match status" value="1"/>
</dbReference>
<evidence type="ECO:0000256" key="9">
    <source>
        <dbReference type="ARBA" id="ARBA00023065"/>
    </source>
</evidence>
<dbReference type="PANTHER" id="PTHR30069">
    <property type="entry name" value="TONB-DEPENDENT OUTER MEMBRANE RECEPTOR"/>
    <property type="match status" value="1"/>
</dbReference>
<dbReference type="GO" id="GO:0015344">
    <property type="term" value="F:siderophore uptake transmembrane transporter activity"/>
    <property type="evidence" value="ECO:0007669"/>
    <property type="project" value="TreeGrafter"/>
</dbReference>
<keyword evidence="6 14" id="KW-0812">Transmembrane</keyword>
<evidence type="ECO:0000256" key="7">
    <source>
        <dbReference type="ARBA" id="ARBA00022729"/>
    </source>
</evidence>
<keyword evidence="3 14" id="KW-0813">Transport</keyword>
<evidence type="ECO:0000256" key="16">
    <source>
        <dbReference type="SAM" id="SignalP"/>
    </source>
</evidence>
<keyword evidence="12" id="KW-0675">Receptor</keyword>
<dbReference type="GO" id="GO:0009279">
    <property type="term" value="C:cell outer membrane"/>
    <property type="evidence" value="ECO:0007669"/>
    <property type="project" value="UniProtKB-SubCell"/>
</dbReference>
<evidence type="ECO:0000256" key="3">
    <source>
        <dbReference type="ARBA" id="ARBA00022448"/>
    </source>
</evidence>
<keyword evidence="4 14" id="KW-1134">Transmembrane beta strand</keyword>
<evidence type="ECO:0000256" key="8">
    <source>
        <dbReference type="ARBA" id="ARBA00023004"/>
    </source>
</evidence>
<keyword evidence="11 14" id="KW-0472">Membrane</keyword>
<keyword evidence="9" id="KW-0406">Ion transport</keyword>
<evidence type="ECO:0000256" key="2">
    <source>
        <dbReference type="ARBA" id="ARBA00009810"/>
    </source>
</evidence>
<dbReference type="InterPro" id="IPR036942">
    <property type="entry name" value="Beta-barrel_TonB_sf"/>
</dbReference>
<comment type="similarity">
    <text evidence="2 14 15">Belongs to the TonB-dependent receptor family.</text>
</comment>
<dbReference type="InterPro" id="IPR039426">
    <property type="entry name" value="TonB-dep_rcpt-like"/>
</dbReference>
<dbReference type="CDD" id="cd01347">
    <property type="entry name" value="ligand_gated_channel"/>
    <property type="match status" value="1"/>
</dbReference>
<dbReference type="AlphaFoldDB" id="A0A0M1VSX5"/>
<keyword evidence="10 15" id="KW-0798">TonB box</keyword>
<protein>
    <recommendedName>
        <fullName evidence="21">Ligand-gated channel</fullName>
    </recommendedName>
</protein>
<evidence type="ECO:0000256" key="4">
    <source>
        <dbReference type="ARBA" id="ARBA00022452"/>
    </source>
</evidence>
<dbReference type="RefSeq" id="WP_008802590.1">
    <property type="nucleotide sequence ID" value="NZ_KQ235735.1"/>
</dbReference>
<gene>
    <name evidence="19" type="ORF">FSCG_00401</name>
</gene>
<evidence type="ECO:0000256" key="11">
    <source>
        <dbReference type="ARBA" id="ARBA00023136"/>
    </source>
</evidence>
<dbReference type="InterPro" id="IPR010917">
    <property type="entry name" value="TonB_rcpt_CS"/>
</dbReference>
<dbReference type="PROSITE" id="PS52016">
    <property type="entry name" value="TONB_DEPENDENT_REC_3"/>
    <property type="match status" value="1"/>
</dbReference>
<feature type="signal peptide" evidence="16">
    <location>
        <begin position="1"/>
        <end position="18"/>
    </location>
</feature>
<dbReference type="InterPro" id="IPR012910">
    <property type="entry name" value="Plug_dom"/>
</dbReference>
<evidence type="ECO:0000313" key="19">
    <source>
        <dbReference type="EMBL" id="EEO39688.1"/>
    </source>
</evidence>
<evidence type="ECO:0000256" key="15">
    <source>
        <dbReference type="RuleBase" id="RU003357"/>
    </source>
</evidence>
<dbReference type="SUPFAM" id="SSF56935">
    <property type="entry name" value="Porins"/>
    <property type="match status" value="1"/>
</dbReference>
<dbReference type="InterPro" id="IPR000531">
    <property type="entry name" value="Beta-barrel_TonB"/>
</dbReference>
<dbReference type="InterPro" id="IPR037066">
    <property type="entry name" value="Plug_dom_sf"/>
</dbReference>
<keyword evidence="13 14" id="KW-0998">Cell outer membrane</keyword>
<name>A0A0M1VSX5_FUSVC</name>
<feature type="domain" description="TonB-dependent receptor-like beta-barrel" evidence="17">
    <location>
        <begin position="178"/>
        <end position="626"/>
    </location>
</feature>
<accession>A0A0M1VSX5</accession>
<dbReference type="PROSITE" id="PS01156">
    <property type="entry name" value="TONB_DEPENDENT_REC_2"/>
    <property type="match status" value="1"/>
</dbReference>
<sequence>MFKKITLLSLILATAVYANDEADIKLNESVITAQNFKTTVKNTASNVTIVTAKDIEEKGAQNLVDALRMVPGIMVKNYYGNITFDIGGYSSVHAERNSIITYDGVRISAKEATNIPISSIERVEIIPNGGGILYGDGANGGVINILSKSIYGKDNKKKVSGNIRTEYGSRGSYKYGLSTTAKATDRLTFQVDYSKDRYRSERDSDENGKIVSRSQEVSIDTKYKFNNADLTVKYTRNEKHRADGGDLEEANYYKNRKMVTWAARDFSRSNDWYINYRQNIGENTELLTYIDLYDSRENDDVSKTLDRDYSRKTAKLQLKQIYLNDHYFIIGTDYMKEKLKGLNGEGAYTGRNTEKTDYGIFAINELKFGKFTFAQGLRYNKAEYDFYWREKYPVPRNIRGEHGEQEYKNYAANLELKYDYSDTGMVYGKWSRDFRTPLAREMYYTLEGSKLKSQTQNTFEIGAKDYIAGSYVSLSTFYKKTNGEIYYQGTPNKESTRPGAVVFPYYNMGDTRRLGVELLTEQYVKNFTFTESVSYLNHKIVDSDFESRKNKEIPMVANWKLGFGVGYKFNNKLNINADVVYYGKFYDSDDPENVRPKDRGNYATVSLSANYKFENGFALNARINNLFDKKYEDYVGYWDGTRQYSPAAGRYYSIGASYTF</sequence>
<dbReference type="eggNOG" id="COG4771">
    <property type="taxonomic scope" value="Bacteria"/>
</dbReference>
<evidence type="ECO:0000256" key="6">
    <source>
        <dbReference type="ARBA" id="ARBA00022692"/>
    </source>
</evidence>
<dbReference type="EMBL" id="ACDE02000013">
    <property type="protein sequence ID" value="EEO39688.1"/>
    <property type="molecule type" value="Genomic_DNA"/>
</dbReference>
<dbReference type="Gene3D" id="2.170.130.10">
    <property type="entry name" value="TonB-dependent receptor, plug domain"/>
    <property type="match status" value="1"/>
</dbReference>
<evidence type="ECO:0000256" key="14">
    <source>
        <dbReference type="PROSITE-ProRule" id="PRU01360"/>
    </source>
</evidence>
<evidence type="ECO:0000256" key="5">
    <source>
        <dbReference type="ARBA" id="ARBA00022496"/>
    </source>
</evidence>
<evidence type="ECO:0000256" key="13">
    <source>
        <dbReference type="ARBA" id="ARBA00023237"/>
    </source>
</evidence>
<dbReference type="PANTHER" id="PTHR30069:SF27">
    <property type="entry name" value="BLL4766 PROTEIN"/>
    <property type="match status" value="1"/>
</dbReference>
<dbReference type="GO" id="GO:0044718">
    <property type="term" value="P:siderophore transmembrane transport"/>
    <property type="evidence" value="ECO:0007669"/>
    <property type="project" value="TreeGrafter"/>
</dbReference>
<dbReference type="FunFam" id="2.40.170.20:FF:000007">
    <property type="entry name" value="Ferric aerobactin receptor"/>
    <property type="match status" value="1"/>
</dbReference>
<dbReference type="Proteomes" id="UP000004925">
    <property type="component" value="Unassembled WGS sequence"/>
</dbReference>
<keyword evidence="8" id="KW-0408">Iron</keyword>
<evidence type="ECO:0000256" key="12">
    <source>
        <dbReference type="ARBA" id="ARBA00023170"/>
    </source>
</evidence>
<dbReference type="HOGENOM" id="CLU_008287_18_3_0"/>